<comment type="caution">
    <text evidence="2">The sequence shown here is derived from an EMBL/GenBank/DDBJ whole genome shotgun (WGS) entry which is preliminary data.</text>
</comment>
<gene>
    <name evidence="2" type="ORF">ACFOEN_03445</name>
</gene>
<feature type="chain" id="PRO_5045337145" evidence="1">
    <location>
        <begin position="42"/>
        <end position="448"/>
    </location>
</feature>
<dbReference type="SUPFAM" id="SSF56935">
    <property type="entry name" value="Porins"/>
    <property type="match status" value="1"/>
</dbReference>
<organism evidence="2 3">
    <name type="scientific">Piscinibacterium candidicorallinum</name>
    <dbReference type="NCBI Taxonomy" id="1793872"/>
    <lineage>
        <taxon>Bacteria</taxon>
        <taxon>Pseudomonadati</taxon>
        <taxon>Pseudomonadota</taxon>
        <taxon>Betaproteobacteria</taxon>
        <taxon>Burkholderiales</taxon>
        <taxon>Piscinibacterium</taxon>
    </lineage>
</organism>
<dbReference type="Proteomes" id="UP001595556">
    <property type="component" value="Unassembled WGS sequence"/>
</dbReference>
<accession>A0ABV7H282</accession>
<dbReference type="RefSeq" id="WP_377301112.1">
    <property type="nucleotide sequence ID" value="NZ_CP180191.1"/>
</dbReference>
<evidence type="ECO:0000313" key="3">
    <source>
        <dbReference type="Proteomes" id="UP001595556"/>
    </source>
</evidence>
<keyword evidence="3" id="KW-1185">Reference proteome</keyword>
<protein>
    <submittedName>
        <fullName evidence="2">Uncharacterized protein</fullName>
    </submittedName>
</protein>
<evidence type="ECO:0000313" key="2">
    <source>
        <dbReference type="EMBL" id="MFC3146693.1"/>
    </source>
</evidence>
<reference evidence="3" key="1">
    <citation type="journal article" date="2019" name="Int. J. Syst. Evol. Microbiol.">
        <title>The Global Catalogue of Microorganisms (GCM) 10K type strain sequencing project: providing services to taxonomists for standard genome sequencing and annotation.</title>
        <authorList>
            <consortium name="The Broad Institute Genomics Platform"/>
            <consortium name="The Broad Institute Genome Sequencing Center for Infectious Disease"/>
            <person name="Wu L."/>
            <person name="Ma J."/>
        </authorList>
    </citation>
    <scope>NUCLEOTIDE SEQUENCE [LARGE SCALE GENOMIC DNA]</scope>
    <source>
        <strain evidence="3">KCTC 52168</strain>
    </source>
</reference>
<feature type="signal peptide" evidence="1">
    <location>
        <begin position="1"/>
        <end position="41"/>
    </location>
</feature>
<sequence length="448" mass="48583">MQQKTHRSTGSDTRAATPPRRSLLTLALCVAGLGTATSAHAFEWGNFSLTGFAKATVSRASNGCDNCQREPDASRQFIWADDIVFGREFGALTSDSWQIQPVIGAKLDLPQGFKASATYSQRYRDGRADLPGVVYERSATLKHEYYGSLTIGNFPSRAWNRSDFPYASDIGQTAFSDSGAAYGILTKAVRYTSRELFVADGNLVLEATYDQGDTDFKRNKPALYELWALWGRGPLVVEAVAQSGKNGPAGSFAKAGFTGLTPFPQRDDKQLGGNRQSSFLVLGKYQIGTAYEVSGGLRFNRWSGAYAVQLTQGAQAQWNNPFNVNWNGFDANGVPNPGYSARSTDMMLGLRKYVNPKVVAYSGLTYLGKASTANPSERGQSNTALFATLGGRYTIGDGLSVSASVNGVWYGRKGLAPLSMPAHNAFSNIDSRIAQRGNWLAAEVNYRF</sequence>
<proteinExistence type="predicted"/>
<dbReference type="EMBL" id="JBHRTI010000003">
    <property type="protein sequence ID" value="MFC3146693.1"/>
    <property type="molecule type" value="Genomic_DNA"/>
</dbReference>
<evidence type="ECO:0000256" key="1">
    <source>
        <dbReference type="SAM" id="SignalP"/>
    </source>
</evidence>
<keyword evidence="1" id="KW-0732">Signal</keyword>
<name>A0ABV7H282_9BURK</name>